<gene>
    <name evidence="1" type="ORF">SDC9_166946</name>
</gene>
<comment type="caution">
    <text evidence="1">The sequence shown here is derived from an EMBL/GenBank/DDBJ whole genome shotgun (WGS) entry which is preliminary data.</text>
</comment>
<organism evidence="1">
    <name type="scientific">bioreactor metagenome</name>
    <dbReference type="NCBI Taxonomy" id="1076179"/>
    <lineage>
        <taxon>unclassified sequences</taxon>
        <taxon>metagenomes</taxon>
        <taxon>ecological metagenomes</taxon>
    </lineage>
</organism>
<name>A0A645FYS3_9ZZZZ</name>
<proteinExistence type="predicted"/>
<dbReference type="EMBL" id="VSSQ01067161">
    <property type="protein sequence ID" value="MPN19575.1"/>
    <property type="molecule type" value="Genomic_DNA"/>
</dbReference>
<protein>
    <submittedName>
        <fullName evidence="1">Uncharacterized protein</fullName>
    </submittedName>
</protein>
<accession>A0A645FYS3</accession>
<dbReference type="AlphaFoldDB" id="A0A645FYS3"/>
<evidence type="ECO:0000313" key="1">
    <source>
        <dbReference type="EMBL" id="MPN19575.1"/>
    </source>
</evidence>
<reference evidence="1" key="1">
    <citation type="submission" date="2019-08" db="EMBL/GenBank/DDBJ databases">
        <authorList>
            <person name="Kucharzyk K."/>
            <person name="Murdoch R.W."/>
            <person name="Higgins S."/>
            <person name="Loffler F."/>
        </authorList>
    </citation>
    <scope>NUCLEOTIDE SEQUENCE</scope>
</reference>
<sequence>MPRVFPCALAINTLDLQRRVLRGDDAAMNAANIAEFFELFEIAPNRHGRVTAVESLQFGNADFTARQNKVAYLGDSFVHHARQCLPYNRNYNVDVRKQQD</sequence>